<evidence type="ECO:0000259" key="3">
    <source>
        <dbReference type="PROSITE" id="PS50977"/>
    </source>
</evidence>
<dbReference type="InterPro" id="IPR041586">
    <property type="entry name" value="PsrA_TetR_C"/>
</dbReference>
<protein>
    <submittedName>
        <fullName evidence="4">DNA-binding transcriptional repressor AcrR</fullName>
    </submittedName>
</protein>
<evidence type="ECO:0000256" key="1">
    <source>
        <dbReference type="ARBA" id="ARBA00023125"/>
    </source>
</evidence>
<dbReference type="Pfam" id="PF00440">
    <property type="entry name" value="TetR_N"/>
    <property type="match status" value="1"/>
</dbReference>
<dbReference type="PANTHER" id="PTHR30055:SF235">
    <property type="entry name" value="TRANSCRIPTIONAL REGULATORY PROTEIN"/>
    <property type="match status" value="1"/>
</dbReference>
<accession>A0A0P1EVR5</accession>
<sequence>MAQHAVKERKRAPSQRSIAARERILDAAELVFAEQGFDGASIRDIAEWAQVQKANVNFHGGPKDELFERIVARRASELSQERRETISRLEECGDWDAADLMSAFMRPLLTRAFSNDPQWLAYARIVAIVSADARWHTLAKTHFDPVASLVVQKLCTKYPKADPANVAGALVFSVSSMLALCTSEWRIRALSGPDQKRDAECAIRNLLQFCHAGLTGVLDPSG</sequence>
<dbReference type="SUPFAM" id="SSF46689">
    <property type="entry name" value="Homeodomain-like"/>
    <property type="match status" value="1"/>
</dbReference>
<dbReference type="InterPro" id="IPR009057">
    <property type="entry name" value="Homeodomain-like_sf"/>
</dbReference>
<organism evidence="4 5">
    <name type="scientific">Ruegeria atlantica</name>
    <dbReference type="NCBI Taxonomy" id="81569"/>
    <lineage>
        <taxon>Bacteria</taxon>
        <taxon>Pseudomonadati</taxon>
        <taxon>Pseudomonadota</taxon>
        <taxon>Alphaproteobacteria</taxon>
        <taxon>Rhodobacterales</taxon>
        <taxon>Roseobacteraceae</taxon>
        <taxon>Ruegeria</taxon>
    </lineage>
</organism>
<evidence type="ECO:0000256" key="2">
    <source>
        <dbReference type="PROSITE-ProRule" id="PRU00335"/>
    </source>
</evidence>
<dbReference type="Pfam" id="PF17939">
    <property type="entry name" value="TetR_C_30"/>
    <property type="match status" value="1"/>
</dbReference>
<dbReference type="Proteomes" id="UP000050786">
    <property type="component" value="Unassembled WGS sequence"/>
</dbReference>
<feature type="domain" description="HTH tetR-type" evidence="3">
    <location>
        <begin position="18"/>
        <end position="78"/>
    </location>
</feature>
<dbReference type="InterPro" id="IPR036271">
    <property type="entry name" value="Tet_transcr_reg_TetR-rel_C_sf"/>
</dbReference>
<dbReference type="AlphaFoldDB" id="A0A0P1EVR5"/>
<reference evidence="5" key="1">
    <citation type="submission" date="2015-09" db="EMBL/GenBank/DDBJ databases">
        <authorList>
            <person name="Rodrigo-Torres L."/>
            <person name="Arahal D.R."/>
        </authorList>
    </citation>
    <scope>NUCLEOTIDE SEQUENCE [LARGE SCALE GENOMIC DNA]</scope>
    <source>
        <strain evidence="5">CECT 4293</strain>
    </source>
</reference>
<dbReference type="EMBL" id="CYPS01000057">
    <property type="protein sequence ID" value="CUH44831.1"/>
    <property type="molecule type" value="Genomic_DNA"/>
</dbReference>
<dbReference type="InterPro" id="IPR050109">
    <property type="entry name" value="HTH-type_TetR-like_transc_reg"/>
</dbReference>
<dbReference type="RefSeq" id="WP_058274774.1">
    <property type="nucleotide sequence ID" value="NZ_CYPS01000057.1"/>
</dbReference>
<dbReference type="GO" id="GO:0003700">
    <property type="term" value="F:DNA-binding transcription factor activity"/>
    <property type="evidence" value="ECO:0007669"/>
    <property type="project" value="TreeGrafter"/>
</dbReference>
<evidence type="ECO:0000313" key="5">
    <source>
        <dbReference type="Proteomes" id="UP000050786"/>
    </source>
</evidence>
<gene>
    <name evidence="4" type="ORF">RUM4293_03737</name>
</gene>
<dbReference type="PANTHER" id="PTHR30055">
    <property type="entry name" value="HTH-TYPE TRANSCRIPTIONAL REGULATOR RUTR"/>
    <property type="match status" value="1"/>
</dbReference>
<dbReference type="PROSITE" id="PS50977">
    <property type="entry name" value="HTH_TETR_2"/>
    <property type="match status" value="1"/>
</dbReference>
<keyword evidence="5" id="KW-1185">Reference proteome</keyword>
<name>A0A0P1EVR5_9RHOB</name>
<proteinExistence type="predicted"/>
<dbReference type="Gene3D" id="1.10.357.10">
    <property type="entry name" value="Tetracycline Repressor, domain 2"/>
    <property type="match status" value="1"/>
</dbReference>
<feature type="DNA-binding region" description="H-T-H motif" evidence="2">
    <location>
        <begin position="41"/>
        <end position="60"/>
    </location>
</feature>
<dbReference type="GO" id="GO:0000976">
    <property type="term" value="F:transcription cis-regulatory region binding"/>
    <property type="evidence" value="ECO:0007669"/>
    <property type="project" value="TreeGrafter"/>
</dbReference>
<keyword evidence="1 2" id="KW-0238">DNA-binding</keyword>
<dbReference type="SUPFAM" id="SSF48498">
    <property type="entry name" value="Tetracyclin repressor-like, C-terminal domain"/>
    <property type="match status" value="1"/>
</dbReference>
<evidence type="ECO:0000313" key="4">
    <source>
        <dbReference type="EMBL" id="CUH44831.1"/>
    </source>
</evidence>
<dbReference type="InterPro" id="IPR001647">
    <property type="entry name" value="HTH_TetR"/>
</dbReference>